<dbReference type="SUPFAM" id="SSF53756">
    <property type="entry name" value="UDP-Glycosyltransferase/glycogen phosphorylase"/>
    <property type="match status" value="1"/>
</dbReference>
<dbReference type="Proteomes" id="UP000196258">
    <property type="component" value="Unassembled WGS sequence"/>
</dbReference>
<dbReference type="GO" id="GO:0016757">
    <property type="term" value="F:glycosyltransferase activity"/>
    <property type="evidence" value="ECO:0007669"/>
    <property type="project" value="InterPro"/>
</dbReference>
<evidence type="ECO:0000259" key="1">
    <source>
        <dbReference type="Pfam" id="PF00534"/>
    </source>
</evidence>
<sequence length="384" mass="44205">MYYLEFIYLMKRSISMKVFFLANIPSPYRVDFFNELGKYCDLTVFFERQNALGREWSRKKDLNYKSIFLNGIKIGEDNSLCLDIIKYIKKDMFDIFIVGGYGTCTGMLAIQLLKIKKIKFILNCDGGMKQNCGYLKDLIKRYFISAATYYLSPASVTDNYLLEYGAKKENIYRYSFTSLLEKEISKNLIIDTEKNSLKNELGIIEEKIIICVGRIIPLKGYSVLLKAVARLRAKNVGIYIIGGPPTLELEKEIKNLDLSNVHFINFVNKDTLFKYYKCANIFTFTTHGDVWGLVVNEAMANGLPIISSDKAVAALQLVKENVNGYIFNDNDHVQLAKYLKILLEDEIKQKEFGINSLNIIKNYSIENMANEHISFFNKIIRNEV</sequence>
<dbReference type="InterPro" id="IPR050194">
    <property type="entry name" value="Glycosyltransferase_grp1"/>
</dbReference>
<protein>
    <recommendedName>
        <fullName evidence="1">Glycosyl transferase family 1 domain-containing protein</fullName>
    </recommendedName>
</protein>
<dbReference type="PANTHER" id="PTHR45947:SF3">
    <property type="entry name" value="SULFOQUINOVOSYL TRANSFERASE SQD2"/>
    <property type="match status" value="1"/>
</dbReference>
<gene>
    <name evidence="2" type="ORF">B5E91_11500</name>
</gene>
<proteinExistence type="predicted"/>
<evidence type="ECO:0000313" key="3">
    <source>
        <dbReference type="Proteomes" id="UP000196258"/>
    </source>
</evidence>
<dbReference type="AlphaFoldDB" id="A0A1Y4QFW4"/>
<accession>A0A1Y4QFW4</accession>
<reference evidence="3" key="1">
    <citation type="submission" date="2017-04" db="EMBL/GenBank/DDBJ databases">
        <title>Function of individual gut microbiota members based on whole genome sequencing of pure cultures obtained from chicken caecum.</title>
        <authorList>
            <person name="Medvecky M."/>
            <person name="Cejkova D."/>
            <person name="Polansky O."/>
            <person name="Karasova D."/>
            <person name="Kubasova T."/>
            <person name="Cizek A."/>
            <person name="Rychlik I."/>
        </authorList>
    </citation>
    <scope>NUCLEOTIDE SEQUENCE [LARGE SCALE GENOMIC DNA]</scope>
    <source>
        <strain evidence="3">An149</strain>
    </source>
</reference>
<dbReference type="Gene3D" id="3.40.50.2000">
    <property type="entry name" value="Glycogen Phosphorylase B"/>
    <property type="match status" value="2"/>
</dbReference>
<dbReference type="PANTHER" id="PTHR45947">
    <property type="entry name" value="SULFOQUINOVOSYL TRANSFERASE SQD2"/>
    <property type="match status" value="1"/>
</dbReference>
<dbReference type="CDD" id="cd03801">
    <property type="entry name" value="GT4_PimA-like"/>
    <property type="match status" value="1"/>
</dbReference>
<dbReference type="InterPro" id="IPR001296">
    <property type="entry name" value="Glyco_trans_1"/>
</dbReference>
<dbReference type="Pfam" id="PF00534">
    <property type="entry name" value="Glycos_transf_1"/>
    <property type="match status" value="1"/>
</dbReference>
<dbReference type="EMBL" id="NFLB01000014">
    <property type="protein sequence ID" value="OUQ04136.1"/>
    <property type="molecule type" value="Genomic_DNA"/>
</dbReference>
<feature type="domain" description="Glycosyl transferase family 1" evidence="1">
    <location>
        <begin position="198"/>
        <end position="355"/>
    </location>
</feature>
<evidence type="ECO:0000313" key="2">
    <source>
        <dbReference type="EMBL" id="OUQ04136.1"/>
    </source>
</evidence>
<name>A0A1Y4QFW4_9FIRM</name>
<comment type="caution">
    <text evidence="2">The sequence shown here is derived from an EMBL/GenBank/DDBJ whole genome shotgun (WGS) entry which is preliminary data.</text>
</comment>
<organism evidence="2 3">
    <name type="scientific">Thomasclavelia spiroformis</name>
    <dbReference type="NCBI Taxonomy" id="29348"/>
    <lineage>
        <taxon>Bacteria</taxon>
        <taxon>Bacillati</taxon>
        <taxon>Bacillota</taxon>
        <taxon>Erysipelotrichia</taxon>
        <taxon>Erysipelotrichales</taxon>
        <taxon>Coprobacillaceae</taxon>
        <taxon>Thomasclavelia</taxon>
    </lineage>
</organism>